<dbReference type="GeneID" id="36522059"/>
<dbReference type="GO" id="GO:0016020">
    <property type="term" value="C:membrane"/>
    <property type="evidence" value="ECO:0007669"/>
    <property type="project" value="TreeGrafter"/>
</dbReference>
<protein>
    <submittedName>
        <fullName evidence="3">ATP-NAD kinase-like domain-containing protein</fullName>
    </submittedName>
</protein>
<dbReference type="GO" id="GO:0046512">
    <property type="term" value="P:sphingosine biosynthetic process"/>
    <property type="evidence" value="ECO:0007669"/>
    <property type="project" value="TreeGrafter"/>
</dbReference>
<dbReference type="Gene3D" id="3.40.50.10330">
    <property type="entry name" value="Probable inorganic polyphosphate/atp-NAD kinase, domain 1"/>
    <property type="match status" value="1"/>
</dbReference>
<proteinExistence type="predicted"/>
<keyword evidence="4" id="KW-1185">Reference proteome</keyword>
<dbReference type="GO" id="GO:0005737">
    <property type="term" value="C:cytoplasm"/>
    <property type="evidence" value="ECO:0007669"/>
    <property type="project" value="TreeGrafter"/>
</dbReference>
<name>A0A2I2FGI4_ASPCN</name>
<feature type="domain" description="DAGKc" evidence="2">
    <location>
        <begin position="113"/>
        <end position="244"/>
    </location>
</feature>
<dbReference type="PANTHER" id="PTHR12358:SF108">
    <property type="entry name" value="DAGKC DOMAIN-CONTAINING PROTEIN"/>
    <property type="match status" value="1"/>
</dbReference>
<dbReference type="AlphaFoldDB" id="A0A2I2FGI4"/>
<dbReference type="SUPFAM" id="SSF111331">
    <property type="entry name" value="NAD kinase/diacylglycerol kinase-like"/>
    <property type="match status" value="1"/>
</dbReference>
<feature type="region of interest" description="Disordered" evidence="1">
    <location>
        <begin position="246"/>
        <end position="273"/>
    </location>
</feature>
<gene>
    <name evidence="3" type="ORF">BDW47DRAFT_116261</name>
</gene>
<evidence type="ECO:0000313" key="3">
    <source>
        <dbReference type="EMBL" id="PLB39735.1"/>
    </source>
</evidence>
<reference evidence="3 4" key="1">
    <citation type="submission" date="2017-12" db="EMBL/GenBank/DDBJ databases">
        <authorList>
            <consortium name="DOE Joint Genome Institute"/>
            <person name="Haridas S."/>
            <person name="Kjaerbolling I."/>
            <person name="Vesth T.C."/>
            <person name="Frisvad J.C."/>
            <person name="Nybo J.L."/>
            <person name="Theobald S."/>
            <person name="Kuo A."/>
            <person name="Bowyer P."/>
            <person name="Matsuda Y."/>
            <person name="Mondo S."/>
            <person name="Lyhne E.K."/>
            <person name="Kogle M.E."/>
            <person name="Clum A."/>
            <person name="Lipzen A."/>
            <person name="Salamov A."/>
            <person name="Ngan C.Y."/>
            <person name="Daum C."/>
            <person name="Chiniquy J."/>
            <person name="Barry K."/>
            <person name="LaButti K."/>
            <person name="Simmons B.A."/>
            <person name="Magnuson J.K."/>
            <person name="Mortensen U.H."/>
            <person name="Larsen T.O."/>
            <person name="Grigoriev I.V."/>
            <person name="Baker S.E."/>
            <person name="Andersen M.R."/>
            <person name="Nordberg H.P."/>
            <person name="Cantor M.N."/>
            <person name="Hua S.X."/>
        </authorList>
    </citation>
    <scope>NUCLEOTIDE SEQUENCE [LARGE SCALE GENOMIC DNA]</scope>
    <source>
        <strain evidence="3 4">CBS 102.13</strain>
    </source>
</reference>
<keyword evidence="3" id="KW-0418">Kinase</keyword>
<dbReference type="Pfam" id="PF00781">
    <property type="entry name" value="DAGK_cat"/>
    <property type="match status" value="1"/>
</dbReference>
<dbReference type="GO" id="GO:0001727">
    <property type="term" value="F:lipid kinase activity"/>
    <property type="evidence" value="ECO:0007669"/>
    <property type="project" value="TreeGrafter"/>
</dbReference>
<dbReference type="InterPro" id="IPR017438">
    <property type="entry name" value="ATP-NAD_kinase_N"/>
</dbReference>
<dbReference type="EMBL" id="KZ559127">
    <property type="protein sequence ID" value="PLB39735.1"/>
    <property type="molecule type" value="Genomic_DNA"/>
</dbReference>
<dbReference type="InterPro" id="IPR050187">
    <property type="entry name" value="Lipid_Phosphate_FormReg"/>
</dbReference>
<organism evidence="3 4">
    <name type="scientific">Aspergillus candidus</name>
    <dbReference type="NCBI Taxonomy" id="41067"/>
    <lineage>
        <taxon>Eukaryota</taxon>
        <taxon>Fungi</taxon>
        <taxon>Dikarya</taxon>
        <taxon>Ascomycota</taxon>
        <taxon>Pezizomycotina</taxon>
        <taxon>Eurotiomycetes</taxon>
        <taxon>Eurotiomycetidae</taxon>
        <taxon>Eurotiales</taxon>
        <taxon>Aspergillaceae</taxon>
        <taxon>Aspergillus</taxon>
        <taxon>Aspergillus subgen. Circumdati</taxon>
    </lineage>
</organism>
<evidence type="ECO:0000259" key="2">
    <source>
        <dbReference type="Pfam" id="PF00781"/>
    </source>
</evidence>
<keyword evidence="3" id="KW-0808">Transferase</keyword>
<dbReference type="PANTHER" id="PTHR12358">
    <property type="entry name" value="SPHINGOSINE KINASE"/>
    <property type="match status" value="1"/>
</dbReference>
<evidence type="ECO:0000313" key="4">
    <source>
        <dbReference type="Proteomes" id="UP000234585"/>
    </source>
</evidence>
<sequence>MTHCSENALASKTPSACRLSDNLLECCDSRGQVQSTVTLDDVVCILPPKDDHAKEGFTLLYVQKNHEDESPGLVHKTSLQSILLLSPPQGLLSQYLLAKIPHHLDSLDNNRKLYIVISTLSGTCIALDFFNSVLRPLLAKIGLSHYETHETSSEQTITELCLSKFIPCAKAGVAQTIILLSGDGGLTDIVDSFHRSTEKMLVSPDIALIPAGTGNAMANSLELLSKSTTSLVTLLRGKPTGIPVFSTQFSPGTHRVSGEDPINDSLSRDPTEDTYPRTYGAVVASWGLHASLVADSDTAEYRAYGSDRFKMAAKELLYPSDGSESHIYKGMITLRKIDSQGHQGAEIMRQHEHMYVLVTLVPKLEKEFMISPSSIPLGGSLRMIHFGPVSPERAMDLMALAYQGGGHIRESEVFYSDFEGVRIDFQEADERWRRVCIDGKVFVIECGGWMEIHKEPRCLLKVFSSVTD</sequence>
<dbReference type="OrthoDB" id="3853857at2759"/>
<dbReference type="Gene3D" id="2.60.200.40">
    <property type="match status" value="1"/>
</dbReference>
<evidence type="ECO:0000256" key="1">
    <source>
        <dbReference type="SAM" id="MobiDB-lite"/>
    </source>
</evidence>
<dbReference type="RefSeq" id="XP_024673747.1">
    <property type="nucleotide sequence ID" value="XM_024814899.1"/>
</dbReference>
<accession>A0A2I2FGI4</accession>
<dbReference type="InterPro" id="IPR016064">
    <property type="entry name" value="NAD/diacylglycerol_kinase_sf"/>
</dbReference>
<dbReference type="InterPro" id="IPR001206">
    <property type="entry name" value="Diacylglycerol_kinase_cat_dom"/>
</dbReference>
<dbReference type="Proteomes" id="UP000234585">
    <property type="component" value="Unassembled WGS sequence"/>
</dbReference>